<feature type="non-terminal residue" evidence="2">
    <location>
        <position position="1"/>
    </location>
</feature>
<dbReference type="EMBL" id="CASHTH010001902">
    <property type="protein sequence ID" value="CAI8021495.1"/>
    <property type="molecule type" value="Genomic_DNA"/>
</dbReference>
<dbReference type="AlphaFoldDB" id="A0AA35S144"/>
<sequence length="137" mass="15605">KVGVKGRKRVKVQLVIAATLSVESDRRKGSEKATSSYRTRVVTTSVLSSLGMGVPVMWTIFAVALAKKTALYVVGRSYGFPRVYRRMVEFNRRTIGDRTSRRVIQERVKYFFRIPNKIGRGLGMRVRHGKESSVVRR</sequence>
<feature type="transmembrane region" description="Helical" evidence="1">
    <location>
        <begin position="48"/>
        <end position="66"/>
    </location>
</feature>
<proteinExistence type="predicted"/>
<name>A0AA35S144_GEOBA</name>
<keyword evidence="1" id="KW-1133">Transmembrane helix</keyword>
<keyword evidence="3" id="KW-1185">Reference proteome</keyword>
<dbReference type="Proteomes" id="UP001174909">
    <property type="component" value="Unassembled WGS sequence"/>
</dbReference>
<evidence type="ECO:0000313" key="3">
    <source>
        <dbReference type="Proteomes" id="UP001174909"/>
    </source>
</evidence>
<keyword evidence="1" id="KW-0812">Transmembrane</keyword>
<gene>
    <name evidence="2" type="ORF">GBAR_LOCUS12743</name>
</gene>
<keyword evidence="1" id="KW-0472">Membrane</keyword>
<protein>
    <submittedName>
        <fullName evidence="2">Uncharacterized protein</fullName>
    </submittedName>
</protein>
<evidence type="ECO:0000256" key="1">
    <source>
        <dbReference type="SAM" id="Phobius"/>
    </source>
</evidence>
<organism evidence="2 3">
    <name type="scientific">Geodia barretti</name>
    <name type="common">Barrett's horny sponge</name>
    <dbReference type="NCBI Taxonomy" id="519541"/>
    <lineage>
        <taxon>Eukaryota</taxon>
        <taxon>Metazoa</taxon>
        <taxon>Porifera</taxon>
        <taxon>Demospongiae</taxon>
        <taxon>Heteroscleromorpha</taxon>
        <taxon>Tetractinellida</taxon>
        <taxon>Astrophorina</taxon>
        <taxon>Geodiidae</taxon>
        <taxon>Geodia</taxon>
    </lineage>
</organism>
<accession>A0AA35S144</accession>
<reference evidence="2" key="1">
    <citation type="submission" date="2023-03" db="EMBL/GenBank/DDBJ databases">
        <authorList>
            <person name="Steffen K."/>
            <person name="Cardenas P."/>
        </authorList>
    </citation>
    <scope>NUCLEOTIDE SEQUENCE</scope>
</reference>
<evidence type="ECO:0000313" key="2">
    <source>
        <dbReference type="EMBL" id="CAI8021495.1"/>
    </source>
</evidence>
<comment type="caution">
    <text evidence="2">The sequence shown here is derived from an EMBL/GenBank/DDBJ whole genome shotgun (WGS) entry which is preliminary data.</text>
</comment>